<dbReference type="AlphaFoldDB" id="A0A9I9D731"/>
<organism evidence="2">
    <name type="scientific">Cucumis melo</name>
    <name type="common">Muskmelon</name>
    <dbReference type="NCBI Taxonomy" id="3656"/>
    <lineage>
        <taxon>Eukaryota</taxon>
        <taxon>Viridiplantae</taxon>
        <taxon>Streptophyta</taxon>
        <taxon>Embryophyta</taxon>
        <taxon>Tracheophyta</taxon>
        <taxon>Spermatophyta</taxon>
        <taxon>Magnoliopsida</taxon>
        <taxon>eudicotyledons</taxon>
        <taxon>Gunneridae</taxon>
        <taxon>Pentapetalae</taxon>
        <taxon>rosids</taxon>
        <taxon>fabids</taxon>
        <taxon>Cucurbitales</taxon>
        <taxon>Cucurbitaceae</taxon>
        <taxon>Benincaseae</taxon>
        <taxon>Cucumis</taxon>
    </lineage>
</organism>
<evidence type="ECO:0000313" key="2">
    <source>
        <dbReference type="EnsemblPlants" id="MELO3C014036.2.1"/>
    </source>
</evidence>
<feature type="region of interest" description="Disordered" evidence="1">
    <location>
        <begin position="1"/>
        <end position="51"/>
    </location>
</feature>
<feature type="compositionally biased region" description="Basic and acidic residues" evidence="1">
    <location>
        <begin position="1"/>
        <end position="24"/>
    </location>
</feature>
<reference evidence="2" key="1">
    <citation type="submission" date="2023-03" db="UniProtKB">
        <authorList>
            <consortium name="EnsemblPlants"/>
        </authorList>
    </citation>
    <scope>IDENTIFICATION</scope>
</reference>
<evidence type="ECO:0000256" key="1">
    <source>
        <dbReference type="SAM" id="MobiDB-lite"/>
    </source>
</evidence>
<dbReference type="EnsemblPlants" id="MELO3C014036.2.1">
    <property type="protein sequence ID" value="MELO3C014036.2.1"/>
    <property type="gene ID" value="MELO3C014036.2"/>
</dbReference>
<dbReference type="Gramene" id="MELO3C014036.2.1">
    <property type="protein sequence ID" value="MELO3C014036.2.1"/>
    <property type="gene ID" value="MELO3C014036.2"/>
</dbReference>
<name>A0A9I9D731_CUCME</name>
<sequence>MGKRGCSEKGKKVEEGRTRGKKEPSIVAGFFPSSSFFPHQPEAKRRVRGIE</sequence>
<accession>A0A9I9D731</accession>
<feature type="compositionally biased region" description="Basic and acidic residues" evidence="1">
    <location>
        <begin position="41"/>
        <end position="51"/>
    </location>
</feature>
<protein>
    <submittedName>
        <fullName evidence="2">Uncharacterized protein</fullName>
    </submittedName>
</protein>
<proteinExistence type="predicted"/>